<sequence length="305" mass="32359">MPVTYVDAPTAFKTGLAFWTKEGQPGIQAEHWATLQPGQPRNSVRISSKAIFGGGLFIIDLALMPWGCGVWPAVWTVGNEGPWPHFPDVSGTNCDSTKSGVGCSIVSDSDASYGHNFNAAGGGVFAMLWDGSGIRMCTWRSPATANDKGAGRDQPSPKSLWRTSGTKLTSFSVTSKAPSPSAWGPPVAAFDASTCNPYQFFQPQILVLNVNLCEFSYCPGTCSSFIADPANLQNTVMIINSIKVYQQGDSRAVVGHTATNANLTGAGGPVAGQGPLRTPWWTSSSKRLVPPVKLVALLCIVLFTR</sequence>
<dbReference type="PANTHER" id="PTHR10963">
    <property type="entry name" value="GLYCOSYL HYDROLASE-RELATED"/>
    <property type="match status" value="1"/>
</dbReference>
<reference evidence="1 2" key="1">
    <citation type="submission" date="2023-08" db="EMBL/GenBank/DDBJ databases">
        <title>Annotated Genome Sequence of Vanrija albida AlHP1.</title>
        <authorList>
            <person name="Herzog R."/>
        </authorList>
    </citation>
    <scope>NUCLEOTIDE SEQUENCE [LARGE SCALE GENOMIC DNA]</scope>
    <source>
        <strain evidence="1 2">AlHP1</strain>
    </source>
</reference>
<protein>
    <recommendedName>
        <fullName evidence="3">GH16 domain-containing protein</fullName>
    </recommendedName>
</protein>
<gene>
    <name evidence="1" type="ORF">Q8F55_003664</name>
</gene>
<dbReference type="PANTHER" id="PTHR10963:SF24">
    <property type="entry name" value="GLYCOSIDASE C21B10.07-RELATED"/>
    <property type="match status" value="1"/>
</dbReference>
<dbReference type="SUPFAM" id="SSF49899">
    <property type="entry name" value="Concanavalin A-like lectins/glucanases"/>
    <property type="match status" value="1"/>
</dbReference>
<evidence type="ECO:0000313" key="1">
    <source>
        <dbReference type="EMBL" id="KAL1409668.1"/>
    </source>
</evidence>
<dbReference type="Pfam" id="PF26113">
    <property type="entry name" value="GH16_XgeA"/>
    <property type="match status" value="3"/>
</dbReference>
<evidence type="ECO:0008006" key="3">
    <source>
        <dbReference type="Google" id="ProtNLM"/>
    </source>
</evidence>
<dbReference type="RefSeq" id="XP_069209612.1">
    <property type="nucleotide sequence ID" value="XM_069352194.1"/>
</dbReference>
<accession>A0ABR3Q5N2</accession>
<name>A0ABR3Q5N2_9TREE</name>
<dbReference type="GeneID" id="95984707"/>
<dbReference type="Gene3D" id="2.60.120.200">
    <property type="match status" value="2"/>
</dbReference>
<evidence type="ECO:0000313" key="2">
    <source>
        <dbReference type="Proteomes" id="UP001565368"/>
    </source>
</evidence>
<organism evidence="1 2">
    <name type="scientific">Vanrija albida</name>
    <dbReference type="NCBI Taxonomy" id="181172"/>
    <lineage>
        <taxon>Eukaryota</taxon>
        <taxon>Fungi</taxon>
        <taxon>Dikarya</taxon>
        <taxon>Basidiomycota</taxon>
        <taxon>Agaricomycotina</taxon>
        <taxon>Tremellomycetes</taxon>
        <taxon>Trichosporonales</taxon>
        <taxon>Trichosporonaceae</taxon>
        <taxon>Vanrija</taxon>
    </lineage>
</organism>
<dbReference type="Proteomes" id="UP001565368">
    <property type="component" value="Unassembled WGS sequence"/>
</dbReference>
<dbReference type="InterPro" id="IPR013320">
    <property type="entry name" value="ConA-like_dom_sf"/>
</dbReference>
<proteinExistence type="predicted"/>
<keyword evidence="2" id="KW-1185">Reference proteome</keyword>
<comment type="caution">
    <text evidence="1">The sequence shown here is derived from an EMBL/GenBank/DDBJ whole genome shotgun (WGS) entry which is preliminary data.</text>
</comment>
<dbReference type="InterPro" id="IPR050546">
    <property type="entry name" value="Glycosyl_Hydrlase_16"/>
</dbReference>
<dbReference type="EMBL" id="JBBXJM010000003">
    <property type="protein sequence ID" value="KAL1409668.1"/>
    <property type="molecule type" value="Genomic_DNA"/>
</dbReference>